<comment type="similarity">
    <text evidence="2 12">Belongs to the peptidase A1 family.</text>
</comment>
<dbReference type="CDD" id="cd05474">
    <property type="entry name" value="SAP_like"/>
    <property type="match status" value="1"/>
</dbReference>
<feature type="active site" evidence="11">
    <location>
        <position position="87"/>
    </location>
</feature>
<evidence type="ECO:0000256" key="1">
    <source>
        <dbReference type="ARBA" id="ARBA00004609"/>
    </source>
</evidence>
<dbReference type="Gene3D" id="2.40.70.10">
    <property type="entry name" value="Acid Proteases"/>
    <property type="match status" value="2"/>
</dbReference>
<evidence type="ECO:0000256" key="10">
    <source>
        <dbReference type="ARBA" id="ARBA00068059"/>
    </source>
</evidence>
<evidence type="ECO:0000256" key="4">
    <source>
        <dbReference type="ARBA" id="ARBA00022670"/>
    </source>
</evidence>
<keyword evidence="3" id="KW-0325">Glycoprotein</keyword>
<evidence type="ECO:0000259" key="14">
    <source>
        <dbReference type="PROSITE" id="PS51767"/>
    </source>
</evidence>
<dbReference type="OrthoDB" id="771136at2759"/>
<dbReference type="PRINTS" id="PR00792">
    <property type="entry name" value="PEPSIN"/>
</dbReference>
<keyword evidence="3" id="KW-0336">GPI-anchor</keyword>
<organism evidence="15 16">
    <name type="scientific">Aspergillus wentii DTO 134E9</name>
    <dbReference type="NCBI Taxonomy" id="1073089"/>
    <lineage>
        <taxon>Eukaryota</taxon>
        <taxon>Fungi</taxon>
        <taxon>Dikarya</taxon>
        <taxon>Ascomycota</taxon>
        <taxon>Pezizomycotina</taxon>
        <taxon>Eurotiomycetes</taxon>
        <taxon>Eurotiomycetidae</taxon>
        <taxon>Eurotiales</taxon>
        <taxon>Aspergillaceae</taxon>
        <taxon>Aspergillus</taxon>
        <taxon>Aspergillus subgen. Cremei</taxon>
    </lineage>
</organism>
<reference evidence="16" key="1">
    <citation type="journal article" date="2017" name="Genome Biol.">
        <title>Comparative genomics reveals high biological diversity and specific adaptations in the industrially and medically important fungal genus Aspergillus.</title>
        <authorList>
            <person name="de Vries R.P."/>
            <person name="Riley R."/>
            <person name="Wiebenga A."/>
            <person name="Aguilar-Osorio G."/>
            <person name="Amillis S."/>
            <person name="Uchima C.A."/>
            <person name="Anderluh G."/>
            <person name="Asadollahi M."/>
            <person name="Askin M."/>
            <person name="Barry K."/>
            <person name="Battaglia E."/>
            <person name="Bayram O."/>
            <person name="Benocci T."/>
            <person name="Braus-Stromeyer S.A."/>
            <person name="Caldana C."/>
            <person name="Canovas D."/>
            <person name="Cerqueira G.C."/>
            <person name="Chen F."/>
            <person name="Chen W."/>
            <person name="Choi C."/>
            <person name="Clum A."/>
            <person name="Dos Santos R.A."/>
            <person name="Damasio A.R."/>
            <person name="Diallinas G."/>
            <person name="Emri T."/>
            <person name="Fekete E."/>
            <person name="Flipphi M."/>
            <person name="Freyberg S."/>
            <person name="Gallo A."/>
            <person name="Gournas C."/>
            <person name="Habgood R."/>
            <person name="Hainaut M."/>
            <person name="Harispe M.L."/>
            <person name="Henrissat B."/>
            <person name="Hilden K.S."/>
            <person name="Hope R."/>
            <person name="Hossain A."/>
            <person name="Karabika E."/>
            <person name="Karaffa L."/>
            <person name="Karanyi Z."/>
            <person name="Krasevec N."/>
            <person name="Kuo A."/>
            <person name="Kusch H."/>
            <person name="LaButti K."/>
            <person name="Lagendijk E.L."/>
            <person name="Lapidus A."/>
            <person name="Levasseur A."/>
            <person name="Lindquist E."/>
            <person name="Lipzen A."/>
            <person name="Logrieco A.F."/>
            <person name="MacCabe A."/>
            <person name="Maekelae M.R."/>
            <person name="Malavazi I."/>
            <person name="Melin P."/>
            <person name="Meyer V."/>
            <person name="Mielnichuk N."/>
            <person name="Miskei M."/>
            <person name="Molnar A.P."/>
            <person name="Mule G."/>
            <person name="Ngan C.Y."/>
            <person name="Orejas M."/>
            <person name="Orosz E."/>
            <person name="Ouedraogo J.P."/>
            <person name="Overkamp K.M."/>
            <person name="Park H.-S."/>
            <person name="Perrone G."/>
            <person name="Piumi F."/>
            <person name="Punt P.J."/>
            <person name="Ram A.F."/>
            <person name="Ramon A."/>
            <person name="Rauscher S."/>
            <person name="Record E."/>
            <person name="Riano-Pachon D.M."/>
            <person name="Robert V."/>
            <person name="Roehrig J."/>
            <person name="Ruller R."/>
            <person name="Salamov A."/>
            <person name="Salih N.S."/>
            <person name="Samson R.A."/>
            <person name="Sandor E."/>
            <person name="Sanguinetti M."/>
            <person name="Schuetze T."/>
            <person name="Sepcic K."/>
            <person name="Shelest E."/>
            <person name="Sherlock G."/>
            <person name="Sophianopoulou V."/>
            <person name="Squina F.M."/>
            <person name="Sun H."/>
            <person name="Susca A."/>
            <person name="Todd R.B."/>
            <person name="Tsang A."/>
            <person name="Unkles S.E."/>
            <person name="van de Wiele N."/>
            <person name="van Rossen-Uffink D."/>
            <person name="Oliveira J.V."/>
            <person name="Vesth T.C."/>
            <person name="Visser J."/>
            <person name="Yu J.-H."/>
            <person name="Zhou M."/>
            <person name="Andersen M.R."/>
            <person name="Archer D.B."/>
            <person name="Baker S.E."/>
            <person name="Benoit I."/>
            <person name="Brakhage A.A."/>
            <person name="Braus G.H."/>
            <person name="Fischer R."/>
            <person name="Frisvad J.C."/>
            <person name="Goldman G.H."/>
            <person name="Houbraken J."/>
            <person name="Oakley B."/>
            <person name="Pocsi I."/>
            <person name="Scazzocchio C."/>
            <person name="Seiboth B."/>
            <person name="vanKuyk P.A."/>
            <person name="Wortman J."/>
            <person name="Dyer P.S."/>
            <person name="Grigoriev I.V."/>
        </authorList>
    </citation>
    <scope>NUCLEOTIDE SEQUENCE [LARGE SCALE GENOMIC DNA]</scope>
    <source>
        <strain evidence="16">DTO 134E9</strain>
    </source>
</reference>
<keyword evidence="5 13" id="KW-0732">Signal</keyword>
<dbReference type="PROSITE" id="PS00141">
    <property type="entry name" value="ASP_PROTEASE"/>
    <property type="match status" value="1"/>
</dbReference>
<dbReference type="AlphaFoldDB" id="A0A1L9RJP7"/>
<gene>
    <name evidence="15" type="ORF">ASPWEDRAFT_27794</name>
</gene>
<name>A0A1L9RJP7_ASPWE</name>
<keyword evidence="6 12" id="KW-0064">Aspartyl protease</keyword>
<dbReference type="GeneID" id="63748891"/>
<dbReference type="FunFam" id="2.40.70.10:FF:000011">
    <property type="entry name" value="Aspartic protease"/>
    <property type="match status" value="1"/>
</dbReference>
<dbReference type="GO" id="GO:0004190">
    <property type="term" value="F:aspartic-type endopeptidase activity"/>
    <property type="evidence" value="ECO:0007669"/>
    <property type="project" value="UniProtKB-KW"/>
</dbReference>
<feature type="signal peptide" evidence="13">
    <location>
        <begin position="1"/>
        <end position="18"/>
    </location>
</feature>
<evidence type="ECO:0000256" key="2">
    <source>
        <dbReference type="ARBA" id="ARBA00007447"/>
    </source>
</evidence>
<dbReference type="InterPro" id="IPR033121">
    <property type="entry name" value="PEPTIDASE_A1"/>
</dbReference>
<dbReference type="InterPro" id="IPR001969">
    <property type="entry name" value="Aspartic_peptidase_AS"/>
</dbReference>
<evidence type="ECO:0000256" key="6">
    <source>
        <dbReference type="ARBA" id="ARBA00022750"/>
    </source>
</evidence>
<evidence type="ECO:0000256" key="3">
    <source>
        <dbReference type="ARBA" id="ARBA00022622"/>
    </source>
</evidence>
<evidence type="ECO:0000256" key="12">
    <source>
        <dbReference type="RuleBase" id="RU000454"/>
    </source>
</evidence>
<dbReference type="PANTHER" id="PTHR47966:SF65">
    <property type="entry name" value="ASPARTIC-TYPE ENDOPEPTIDASE"/>
    <property type="match status" value="1"/>
</dbReference>
<proteinExistence type="inferred from homology"/>
<evidence type="ECO:0000256" key="7">
    <source>
        <dbReference type="ARBA" id="ARBA00022801"/>
    </source>
</evidence>
<evidence type="ECO:0000313" key="15">
    <source>
        <dbReference type="EMBL" id="OJJ35121.1"/>
    </source>
</evidence>
<dbReference type="PROSITE" id="PS51767">
    <property type="entry name" value="PEPTIDASE_A1"/>
    <property type="match status" value="1"/>
</dbReference>
<dbReference type="PANTHER" id="PTHR47966">
    <property type="entry name" value="BETA-SITE APP-CLEAVING ENZYME, ISOFORM A-RELATED"/>
    <property type="match status" value="1"/>
</dbReference>
<sequence length="464" mass="49058">MKSTLLLPLALIAQAANSLTLNRRDEPATVGFNLARNNIIDPIQREHFRQKRESNASADLVNVQDMNLYYFNLTVGTPGQSVSVGLDTGSSDLWVISSESTGCMGSNEDCGILGTYDLSNSSTSKQLHQSFNISYLDGSGATGEYVKDTLKFGDVTLKDFQFAVGHETDSPQGILGIGYATKEASDTMYDNFPQALVKAGYIKSAAYSLWLNDLKTHQGSILFGGVDTSKYTGDLQTLPIVPTYGQYGELAITLTGMSLQKDDSNKTYGPSDLPVYVVLDSGSTVNILPDSIADSIFEDVGAKYNSSSGYATVPCRLRGENYNLTYTFSGVDITVGISELVLSPTGDNQSTCMLGIVHAGKGMTILGDPFLRGAYVVYDLANNEISLANANFNPGKENILEIGTGDDSVPQATKVASPVTTAANSVGGLGVTSTGTNTSGVGLTVSKPHLSLAILAGAALFLVI</sequence>
<feature type="chain" id="PRO_5009887471" description="Probable aspartic-type endopeptidase OPSB" evidence="13">
    <location>
        <begin position="19"/>
        <end position="464"/>
    </location>
</feature>
<protein>
    <recommendedName>
        <fullName evidence="10">Probable aspartic-type endopeptidase OPSB</fullName>
    </recommendedName>
    <alternativeName>
        <fullName evidence="9">Probable aspartic-type endopeptidase opsB</fullName>
    </alternativeName>
</protein>
<dbReference type="InterPro" id="IPR021109">
    <property type="entry name" value="Peptidase_aspartic_dom_sf"/>
</dbReference>
<evidence type="ECO:0000256" key="9">
    <source>
        <dbReference type="ARBA" id="ARBA00067536"/>
    </source>
</evidence>
<comment type="subcellular location">
    <subcellularLocation>
        <location evidence="1">Cell membrane</location>
        <topology evidence="1">Lipid-anchor</topology>
        <topology evidence="1">GPI-anchor</topology>
    </subcellularLocation>
</comment>
<dbReference type="EMBL" id="KV878212">
    <property type="protein sequence ID" value="OJJ35121.1"/>
    <property type="molecule type" value="Genomic_DNA"/>
</dbReference>
<dbReference type="RefSeq" id="XP_040688797.1">
    <property type="nucleotide sequence ID" value="XM_040833043.1"/>
</dbReference>
<dbReference type="STRING" id="1073089.A0A1L9RJP7"/>
<keyword evidence="16" id="KW-1185">Reference proteome</keyword>
<feature type="domain" description="Peptidase A1" evidence="14">
    <location>
        <begin position="69"/>
        <end position="388"/>
    </location>
</feature>
<evidence type="ECO:0000256" key="11">
    <source>
        <dbReference type="PIRSR" id="PIRSR601461-1"/>
    </source>
</evidence>
<dbReference type="VEuPathDB" id="FungiDB:ASPWEDRAFT_27794"/>
<evidence type="ECO:0000256" key="8">
    <source>
        <dbReference type="ARBA" id="ARBA00023288"/>
    </source>
</evidence>
<dbReference type="Pfam" id="PF00026">
    <property type="entry name" value="Asp"/>
    <property type="match status" value="1"/>
</dbReference>
<evidence type="ECO:0000256" key="13">
    <source>
        <dbReference type="SAM" id="SignalP"/>
    </source>
</evidence>
<keyword evidence="3" id="KW-0472">Membrane</keyword>
<dbReference type="GO" id="GO:0006508">
    <property type="term" value="P:proteolysis"/>
    <property type="evidence" value="ECO:0007669"/>
    <property type="project" value="UniProtKB-KW"/>
</dbReference>
<dbReference type="GO" id="GO:0098552">
    <property type="term" value="C:side of membrane"/>
    <property type="evidence" value="ECO:0007669"/>
    <property type="project" value="UniProtKB-KW"/>
</dbReference>
<keyword evidence="8" id="KW-0449">Lipoprotein</keyword>
<accession>A0A1L9RJP7</accession>
<dbReference type="InterPro" id="IPR001461">
    <property type="entry name" value="Aspartic_peptidase_A1"/>
</dbReference>
<dbReference type="GO" id="GO:0005886">
    <property type="term" value="C:plasma membrane"/>
    <property type="evidence" value="ECO:0007669"/>
    <property type="project" value="UniProtKB-SubCell"/>
</dbReference>
<dbReference type="SUPFAM" id="SSF50630">
    <property type="entry name" value="Acid proteases"/>
    <property type="match status" value="1"/>
</dbReference>
<evidence type="ECO:0000313" key="16">
    <source>
        <dbReference type="Proteomes" id="UP000184383"/>
    </source>
</evidence>
<dbReference type="Proteomes" id="UP000184383">
    <property type="component" value="Unassembled WGS sequence"/>
</dbReference>
<keyword evidence="7 12" id="KW-0378">Hydrolase</keyword>
<keyword evidence="4 12" id="KW-0645">Protease</keyword>
<evidence type="ECO:0000256" key="5">
    <source>
        <dbReference type="ARBA" id="ARBA00022729"/>
    </source>
</evidence>
<dbReference type="InterPro" id="IPR033876">
    <property type="entry name" value="SAP-like"/>
</dbReference>
<feature type="active site" evidence="11">
    <location>
        <position position="280"/>
    </location>
</feature>